<keyword evidence="4 5" id="KW-0833">Ubl conjugation pathway</keyword>
<dbReference type="InterPro" id="IPR045210">
    <property type="entry name" value="RING-Ubox_PUB"/>
</dbReference>
<dbReference type="PANTHER" id="PTHR22849:SF163">
    <property type="entry name" value="U-BOX DOMAIN-CONTAINING PROTEIN"/>
    <property type="match status" value="1"/>
</dbReference>
<keyword evidence="8" id="KW-1185">Reference proteome</keyword>
<dbReference type="InterPro" id="IPR013083">
    <property type="entry name" value="Znf_RING/FYVE/PHD"/>
</dbReference>
<dbReference type="AlphaFoldDB" id="A0A2I0A807"/>
<comment type="function">
    <text evidence="5">Functions as an E3 ubiquitin ligase.</text>
</comment>
<evidence type="ECO:0000313" key="7">
    <source>
        <dbReference type="EMBL" id="PKA51693.1"/>
    </source>
</evidence>
<dbReference type="GO" id="GO:0016567">
    <property type="term" value="P:protein ubiquitination"/>
    <property type="evidence" value="ECO:0007669"/>
    <property type="project" value="UniProtKB-UniRule"/>
</dbReference>
<dbReference type="OrthoDB" id="10064100at2759"/>
<evidence type="ECO:0000259" key="6">
    <source>
        <dbReference type="PROSITE" id="PS51698"/>
    </source>
</evidence>
<name>A0A2I0A807_9ASPA</name>
<keyword evidence="3 5" id="KW-0808">Transferase</keyword>
<dbReference type="InterPro" id="IPR016024">
    <property type="entry name" value="ARM-type_fold"/>
</dbReference>
<dbReference type="InterPro" id="IPR058678">
    <property type="entry name" value="ARM_PUB"/>
</dbReference>
<proteinExistence type="predicted"/>
<dbReference type="SUPFAM" id="SSF57850">
    <property type="entry name" value="RING/U-box"/>
    <property type="match status" value="1"/>
</dbReference>
<dbReference type="PROSITE" id="PS51698">
    <property type="entry name" value="U_BOX"/>
    <property type="match status" value="1"/>
</dbReference>
<dbReference type="PANTHER" id="PTHR22849">
    <property type="entry name" value="WDSAM1 PROTEIN"/>
    <property type="match status" value="1"/>
</dbReference>
<evidence type="ECO:0000313" key="8">
    <source>
        <dbReference type="Proteomes" id="UP000236161"/>
    </source>
</evidence>
<comment type="catalytic activity">
    <reaction evidence="1 5">
        <text>S-ubiquitinyl-[E2 ubiquitin-conjugating enzyme]-L-cysteine + [acceptor protein]-L-lysine = [E2 ubiquitin-conjugating enzyme]-L-cysteine + N(6)-ubiquitinyl-[acceptor protein]-L-lysine.</text>
        <dbReference type="EC" id="2.3.2.27"/>
    </reaction>
</comment>
<organism evidence="7 8">
    <name type="scientific">Apostasia shenzhenica</name>
    <dbReference type="NCBI Taxonomy" id="1088818"/>
    <lineage>
        <taxon>Eukaryota</taxon>
        <taxon>Viridiplantae</taxon>
        <taxon>Streptophyta</taxon>
        <taxon>Embryophyta</taxon>
        <taxon>Tracheophyta</taxon>
        <taxon>Spermatophyta</taxon>
        <taxon>Magnoliopsida</taxon>
        <taxon>Liliopsida</taxon>
        <taxon>Asparagales</taxon>
        <taxon>Orchidaceae</taxon>
        <taxon>Apostasioideae</taxon>
        <taxon>Apostasia</taxon>
    </lineage>
</organism>
<evidence type="ECO:0000256" key="2">
    <source>
        <dbReference type="ARBA" id="ARBA00004906"/>
    </source>
</evidence>
<dbReference type="CDD" id="cd16664">
    <property type="entry name" value="RING-Ubox_PUB"/>
    <property type="match status" value="1"/>
</dbReference>
<dbReference type="UniPathway" id="UPA00143"/>
<dbReference type="SMART" id="SM00504">
    <property type="entry name" value="Ubox"/>
    <property type="match status" value="1"/>
</dbReference>
<dbReference type="EMBL" id="KZ452013">
    <property type="protein sequence ID" value="PKA51693.1"/>
    <property type="molecule type" value="Genomic_DNA"/>
</dbReference>
<dbReference type="Pfam" id="PF04564">
    <property type="entry name" value="U-box"/>
    <property type="match status" value="1"/>
</dbReference>
<sequence>MRRKSEKIGEEGGAPRLLRLDVRKPPLPPSFFRCPISLEVMRSPVSLCTGVTYDRSSIQRWLDGGNNTCPATMQPLPSTDLVPNLTLRRLIHSWSSSATADTDDDELPSLSDLARFLSDPGADDADKLRLLSSDALCPSTLASLFAALHENIEPAVTLISILLSLDLFGADRKRLLIAALLSNLDAAVSRSIAVLQNAGQLTPRIAAARVLEDLFSASSSDPEAKNVVLEKPDVVIELVRLIGETDSQAVEAGLRCLMAMIGGDSSNSSSSSSFLMGKRVRAEMVKAGGVVRLAEVLGREAAELPATTAEMAMRAMEAAAECGEGRAAICRDAERCVAAVMGRMMKVGNEGREAALAVLWSVCCAGGGDRRARAAAAAARGCLAKILLVMQGECSPASRRMAGDLLRIFRTDGNSSVAAAGYDSKTTHIMPY</sequence>
<evidence type="ECO:0000256" key="3">
    <source>
        <dbReference type="ARBA" id="ARBA00022679"/>
    </source>
</evidence>
<evidence type="ECO:0000256" key="5">
    <source>
        <dbReference type="RuleBase" id="RU369093"/>
    </source>
</evidence>
<evidence type="ECO:0000256" key="1">
    <source>
        <dbReference type="ARBA" id="ARBA00000900"/>
    </source>
</evidence>
<dbReference type="InterPro" id="IPR003613">
    <property type="entry name" value="Ubox_domain"/>
</dbReference>
<reference evidence="7 8" key="1">
    <citation type="journal article" date="2017" name="Nature">
        <title>The Apostasia genome and the evolution of orchids.</title>
        <authorList>
            <person name="Zhang G.Q."/>
            <person name="Liu K.W."/>
            <person name="Li Z."/>
            <person name="Lohaus R."/>
            <person name="Hsiao Y.Y."/>
            <person name="Niu S.C."/>
            <person name="Wang J.Y."/>
            <person name="Lin Y.C."/>
            <person name="Xu Q."/>
            <person name="Chen L.J."/>
            <person name="Yoshida K."/>
            <person name="Fujiwara S."/>
            <person name="Wang Z.W."/>
            <person name="Zhang Y.Q."/>
            <person name="Mitsuda N."/>
            <person name="Wang M."/>
            <person name="Liu G.H."/>
            <person name="Pecoraro L."/>
            <person name="Huang H.X."/>
            <person name="Xiao X.J."/>
            <person name="Lin M."/>
            <person name="Wu X.Y."/>
            <person name="Wu W.L."/>
            <person name="Chen Y.Y."/>
            <person name="Chang S.B."/>
            <person name="Sakamoto S."/>
            <person name="Ohme-Takagi M."/>
            <person name="Yagi M."/>
            <person name="Zeng S.J."/>
            <person name="Shen C.Y."/>
            <person name="Yeh C.M."/>
            <person name="Luo Y.B."/>
            <person name="Tsai W.C."/>
            <person name="Van de Peer Y."/>
            <person name="Liu Z.J."/>
        </authorList>
    </citation>
    <scope>NUCLEOTIDE SEQUENCE [LARGE SCALE GENOMIC DNA]</scope>
    <source>
        <strain evidence="8">cv. Shenzhen</strain>
        <tissue evidence="7">Stem</tissue>
    </source>
</reference>
<dbReference type="Pfam" id="PF25598">
    <property type="entry name" value="ARM_PUB"/>
    <property type="match status" value="1"/>
</dbReference>
<feature type="domain" description="U-box" evidence="6">
    <location>
        <begin position="27"/>
        <end position="101"/>
    </location>
</feature>
<dbReference type="FunFam" id="3.30.40.10:FF:000442">
    <property type="entry name" value="RING-type E3 ubiquitin transferase"/>
    <property type="match status" value="1"/>
</dbReference>
<dbReference type="InterPro" id="IPR011989">
    <property type="entry name" value="ARM-like"/>
</dbReference>
<dbReference type="SUPFAM" id="SSF48371">
    <property type="entry name" value="ARM repeat"/>
    <property type="match status" value="1"/>
</dbReference>
<comment type="pathway">
    <text evidence="2 5">Protein modification; protein ubiquitination.</text>
</comment>
<dbReference type="Proteomes" id="UP000236161">
    <property type="component" value="Unassembled WGS sequence"/>
</dbReference>
<evidence type="ECO:0000256" key="4">
    <source>
        <dbReference type="ARBA" id="ARBA00022786"/>
    </source>
</evidence>
<dbReference type="InterPro" id="IPR045185">
    <property type="entry name" value="PUB22/23/24-like"/>
</dbReference>
<gene>
    <name evidence="7" type="primary">PUB29</name>
    <name evidence="7" type="ORF">AXF42_Ash003060</name>
</gene>
<dbReference type="Gene3D" id="1.25.10.10">
    <property type="entry name" value="Leucine-rich Repeat Variant"/>
    <property type="match status" value="1"/>
</dbReference>
<dbReference type="GO" id="GO:0061630">
    <property type="term" value="F:ubiquitin protein ligase activity"/>
    <property type="evidence" value="ECO:0007669"/>
    <property type="project" value="UniProtKB-UniRule"/>
</dbReference>
<accession>A0A2I0A807</accession>
<dbReference type="EC" id="2.3.2.27" evidence="5"/>
<dbReference type="Gene3D" id="3.30.40.10">
    <property type="entry name" value="Zinc/RING finger domain, C3HC4 (zinc finger)"/>
    <property type="match status" value="1"/>
</dbReference>
<protein>
    <recommendedName>
        <fullName evidence="5 6">U-box domain-containing protein</fullName>
        <ecNumber evidence="5">2.3.2.27</ecNumber>
    </recommendedName>
    <alternativeName>
        <fullName evidence="5">RING-type E3 ubiquitin transferase PUB</fullName>
    </alternativeName>
</protein>